<dbReference type="InterPro" id="IPR006680">
    <property type="entry name" value="Amidohydro-rel"/>
</dbReference>
<keyword evidence="3" id="KW-1185">Reference proteome</keyword>
<dbReference type="Gene3D" id="3.20.20.140">
    <property type="entry name" value="Metal-dependent hydrolases"/>
    <property type="match status" value="1"/>
</dbReference>
<name>A0A5C5YJW9_9BACT</name>
<dbReference type="EMBL" id="SJPK01000001">
    <property type="protein sequence ID" value="TWT75142.1"/>
    <property type="molecule type" value="Genomic_DNA"/>
</dbReference>
<dbReference type="Pfam" id="PF01979">
    <property type="entry name" value="Amidohydro_1"/>
    <property type="match status" value="1"/>
</dbReference>
<proteinExistence type="predicted"/>
<dbReference type="AlphaFoldDB" id="A0A5C5YJW9"/>
<dbReference type="RefSeq" id="WP_146389617.1">
    <property type="nucleotide sequence ID" value="NZ_SJPK01000001.1"/>
</dbReference>
<gene>
    <name evidence="2" type="ORF">CA85_04310</name>
</gene>
<evidence type="ECO:0000313" key="2">
    <source>
        <dbReference type="EMBL" id="TWT75142.1"/>
    </source>
</evidence>
<dbReference type="InterPro" id="IPR011059">
    <property type="entry name" value="Metal-dep_hydrolase_composite"/>
</dbReference>
<evidence type="ECO:0000313" key="3">
    <source>
        <dbReference type="Proteomes" id="UP000318053"/>
    </source>
</evidence>
<comment type="caution">
    <text evidence="2">The sequence shown here is derived from an EMBL/GenBank/DDBJ whole genome shotgun (WGS) entry which is preliminary data.</text>
</comment>
<dbReference type="SUPFAM" id="SSF51338">
    <property type="entry name" value="Composite domain of metallo-dependent hydrolases"/>
    <property type="match status" value="1"/>
</dbReference>
<dbReference type="InterPro" id="IPR032466">
    <property type="entry name" value="Metal_Hydrolase"/>
</dbReference>
<dbReference type="Proteomes" id="UP000318053">
    <property type="component" value="Unassembled WGS sequence"/>
</dbReference>
<dbReference type="SUPFAM" id="SSF51556">
    <property type="entry name" value="Metallo-dependent hydrolases"/>
    <property type="match status" value="1"/>
</dbReference>
<evidence type="ECO:0000259" key="1">
    <source>
        <dbReference type="Pfam" id="PF01979"/>
    </source>
</evidence>
<sequence length="438" mass="47799">MKVSRRHLLASALALTCSLTGSIGHKAQVHAHDIVPGAPQQQPVLIENTTLHIGDGSVKRDTSLLFDQGMITRIGRNVERPEKVTVIDGRDKHVYPGLIDAFTNLGLREITAVDVTVDNSERGDENPNVRSWVAFNPDSELIPVARAGGVMAAHVVPGGRWIQGQSAVMQLDGWGAKDMLISGPCGLCVNWESMVPRGSDAKANAKRYDEQIAKMDDLLDQARRYRDQRAADPSAASDVRLESWIPVVEGERPVFVQADRMATIESAIGYFTTREIPLVLCGAADAMHCIDSIRDHDVPVILIGTYRLPRRRHDAYDALYELPSQLAEAGVRFAIAGEGSGYPGGASNVRNLPYHAGVAVAYGLDREQAVRSVTGSPAEILGVADRIGTLANDKEATLIIVDGDVLESDTQVVDAYIQGRKVDLRSRHRQLYDKYKQK</sequence>
<dbReference type="InterPro" id="IPR051781">
    <property type="entry name" value="Metallo-dep_Hydrolase"/>
</dbReference>
<protein>
    <submittedName>
        <fullName evidence="2">Imidazolonepropionase</fullName>
    </submittedName>
</protein>
<reference evidence="2 3" key="1">
    <citation type="submission" date="2019-02" db="EMBL/GenBank/DDBJ databases">
        <title>Deep-cultivation of Planctomycetes and their phenomic and genomic characterization uncovers novel biology.</title>
        <authorList>
            <person name="Wiegand S."/>
            <person name="Jogler M."/>
            <person name="Boedeker C."/>
            <person name="Pinto D."/>
            <person name="Vollmers J."/>
            <person name="Rivas-Marin E."/>
            <person name="Kohn T."/>
            <person name="Peeters S.H."/>
            <person name="Heuer A."/>
            <person name="Rast P."/>
            <person name="Oberbeckmann S."/>
            <person name="Bunk B."/>
            <person name="Jeske O."/>
            <person name="Meyerdierks A."/>
            <person name="Storesund J.E."/>
            <person name="Kallscheuer N."/>
            <person name="Luecker S."/>
            <person name="Lage O.M."/>
            <person name="Pohl T."/>
            <person name="Merkel B.J."/>
            <person name="Hornburger P."/>
            <person name="Mueller R.-W."/>
            <person name="Bruemmer F."/>
            <person name="Labrenz M."/>
            <person name="Spormann A.M."/>
            <person name="Op Den Camp H."/>
            <person name="Overmann J."/>
            <person name="Amann R."/>
            <person name="Jetten M.S.M."/>
            <person name="Mascher T."/>
            <person name="Medema M.H."/>
            <person name="Devos D.P."/>
            <person name="Kaster A.-K."/>
            <person name="Ovreas L."/>
            <person name="Rohde M."/>
            <person name="Galperin M.Y."/>
            <person name="Jogler C."/>
        </authorList>
    </citation>
    <scope>NUCLEOTIDE SEQUENCE [LARGE SCALE GENOMIC DNA]</scope>
    <source>
        <strain evidence="2 3">CA85</strain>
    </source>
</reference>
<accession>A0A5C5YJW9</accession>
<dbReference type="PANTHER" id="PTHR43135:SF3">
    <property type="entry name" value="ALPHA-D-RIBOSE 1-METHYLPHOSPHONATE 5-TRIPHOSPHATE DIPHOSPHATASE"/>
    <property type="match status" value="1"/>
</dbReference>
<organism evidence="2 3">
    <name type="scientific">Allorhodopirellula solitaria</name>
    <dbReference type="NCBI Taxonomy" id="2527987"/>
    <lineage>
        <taxon>Bacteria</taxon>
        <taxon>Pseudomonadati</taxon>
        <taxon>Planctomycetota</taxon>
        <taxon>Planctomycetia</taxon>
        <taxon>Pirellulales</taxon>
        <taxon>Pirellulaceae</taxon>
        <taxon>Allorhodopirellula</taxon>
    </lineage>
</organism>
<dbReference type="GO" id="GO:0016810">
    <property type="term" value="F:hydrolase activity, acting on carbon-nitrogen (but not peptide) bonds"/>
    <property type="evidence" value="ECO:0007669"/>
    <property type="project" value="InterPro"/>
</dbReference>
<dbReference type="OrthoDB" id="9802793at2"/>
<feature type="domain" description="Amidohydrolase-related" evidence="1">
    <location>
        <begin position="328"/>
        <end position="420"/>
    </location>
</feature>
<dbReference type="PANTHER" id="PTHR43135">
    <property type="entry name" value="ALPHA-D-RIBOSE 1-METHYLPHOSPHONATE 5-TRIPHOSPHATE DIPHOSPHATASE"/>
    <property type="match status" value="1"/>
</dbReference>